<reference evidence="3" key="1">
    <citation type="journal article" date="2016" name="Genome Announc.">
        <title>Complete Genome Sequence of Geobacillus thermoglucosidasius NCIMB 11955, the Progenitor of a Bioethanol Production Strain.</title>
        <authorList>
            <person name="Sheng L."/>
            <person name="Zhang Y."/>
            <person name="Minton N.P."/>
        </authorList>
    </citation>
    <scope>NUCLEOTIDE SEQUENCE [LARGE SCALE GENOMIC DNA]</scope>
    <source>
        <strain evidence="3">NCIMB 11955</strain>
    </source>
</reference>
<evidence type="ECO:0000256" key="1">
    <source>
        <dbReference type="SAM" id="Phobius"/>
    </source>
</evidence>
<protein>
    <submittedName>
        <fullName evidence="2">Uncharacterized protein</fullName>
    </submittedName>
</protein>
<dbReference type="KEGG" id="ptl:AOT13_04825"/>
<proteinExistence type="predicted"/>
<keyword evidence="3" id="KW-1185">Reference proteome</keyword>
<keyword evidence="1" id="KW-0812">Transmembrane</keyword>
<dbReference type="AlphaFoldDB" id="A0AAN1D5S7"/>
<dbReference type="Proteomes" id="UP000093052">
    <property type="component" value="Chromosome"/>
</dbReference>
<organism evidence="2 3">
    <name type="scientific">Parageobacillus thermoglucosidasius</name>
    <name type="common">Geobacillus thermoglucosidasius</name>
    <dbReference type="NCBI Taxonomy" id="1426"/>
    <lineage>
        <taxon>Bacteria</taxon>
        <taxon>Bacillati</taxon>
        <taxon>Bacillota</taxon>
        <taxon>Bacilli</taxon>
        <taxon>Bacillales</taxon>
        <taxon>Anoxybacillaceae</taxon>
        <taxon>Parageobacillus</taxon>
    </lineage>
</organism>
<evidence type="ECO:0000313" key="3">
    <source>
        <dbReference type="Proteomes" id="UP000093052"/>
    </source>
</evidence>
<name>A0AAN1D5S7_PARTM</name>
<evidence type="ECO:0000313" key="2">
    <source>
        <dbReference type="EMBL" id="ANZ29474.1"/>
    </source>
</evidence>
<feature type="transmembrane region" description="Helical" evidence="1">
    <location>
        <begin position="32"/>
        <end position="49"/>
    </location>
</feature>
<keyword evidence="1" id="KW-1133">Transmembrane helix</keyword>
<sequence length="73" mass="8576">MHIQAKIAYEWLKPKGLFANGKGVLSIWRRNFTNFILIYLFGNIYINILKNYEKRNDEDGMEEISESSFSVLS</sequence>
<dbReference type="EMBL" id="CP016622">
    <property type="protein sequence ID" value="ANZ29474.1"/>
    <property type="molecule type" value="Genomic_DNA"/>
</dbReference>
<gene>
    <name evidence="2" type="ORF">BCV53_04835</name>
</gene>
<keyword evidence="1" id="KW-0472">Membrane</keyword>
<accession>A0AAN1D5S7</accession>